<organism evidence="1 2">
    <name type="scientific">Thermomonas fusca</name>
    <dbReference type="NCBI Taxonomy" id="215690"/>
    <lineage>
        <taxon>Bacteria</taxon>
        <taxon>Pseudomonadati</taxon>
        <taxon>Pseudomonadota</taxon>
        <taxon>Gammaproteobacteria</taxon>
        <taxon>Lysobacterales</taxon>
        <taxon>Lysobacteraceae</taxon>
        <taxon>Thermomonas</taxon>
    </lineage>
</organism>
<dbReference type="Proteomes" id="UP000308508">
    <property type="component" value="Unassembled WGS sequence"/>
</dbReference>
<dbReference type="EMBL" id="SROY01000002">
    <property type="protein sequence ID" value="TLX21978.1"/>
    <property type="molecule type" value="Genomic_DNA"/>
</dbReference>
<accession>A0A5R9PGV9</accession>
<name>A0A5R9PGV9_9GAMM</name>
<dbReference type="STRING" id="1123377.GCA_000423885_01168"/>
<dbReference type="AlphaFoldDB" id="A0A5R9PGV9"/>
<dbReference type="SUPFAM" id="SSF56059">
    <property type="entry name" value="Glutathione synthetase ATP-binding domain-like"/>
    <property type="match status" value="1"/>
</dbReference>
<dbReference type="Pfam" id="PF11379">
    <property type="entry name" value="DUF3182"/>
    <property type="match status" value="1"/>
</dbReference>
<gene>
    <name evidence="1" type="ORF">E5S66_05465</name>
</gene>
<dbReference type="InterPro" id="IPR021519">
    <property type="entry name" value="DUF3182"/>
</dbReference>
<reference evidence="1 2" key="1">
    <citation type="submission" date="2019-04" db="EMBL/GenBank/DDBJ databases">
        <authorList>
            <person name="Grouzdev D.S."/>
            <person name="Nazina T.N."/>
        </authorList>
    </citation>
    <scope>NUCLEOTIDE SEQUENCE [LARGE SCALE GENOMIC DNA]</scope>
    <source>
        <strain evidence="1 2">SHC 3-19</strain>
    </source>
</reference>
<keyword evidence="2" id="KW-1185">Reference proteome</keyword>
<comment type="caution">
    <text evidence="1">The sequence shown here is derived from an EMBL/GenBank/DDBJ whole genome shotgun (WGS) entry which is preliminary data.</text>
</comment>
<protein>
    <submittedName>
        <fullName evidence="1">DUF3182 family protein</fullName>
    </submittedName>
</protein>
<evidence type="ECO:0000313" key="1">
    <source>
        <dbReference type="EMBL" id="TLX21978.1"/>
    </source>
</evidence>
<proteinExistence type="predicted"/>
<evidence type="ECO:0000313" key="2">
    <source>
        <dbReference type="Proteomes" id="UP000308508"/>
    </source>
</evidence>
<sequence length="433" mass="46022">MRPGSLNILRKGEKSALPALQGAAFGGIPVIHASPQSRGKAAFSSPLTTHEDIGMTATLRQQVTRTTATRWSALPVEISVAECGDGRDPHELAVLQCAAGRLAELFGARRVAAAAPLPPCGRYWIPSSTLLRPEASALGVSDGSQLWGGIVPAAWVATKLVSHPRRGRRAAAPKGWIDIIGLEDCTLPGWSVFCRDDALAAGLELLRGGAVRLKHPQERGGQGQRVVRSGEELGNWLDAASPQSLQQGLVLERDLAESTTFSVGFSTLPGGHRIAYVGTQRNLITPQGVAGYGGSRLEVVRGGFAELEATQRPGKARTAVQAASRYDAVIRHAYGVVASRCNYDVIAGVDRLGRRHHGVLEQSWRFGGASMAELLAIERFTLLPGLQRVVAETVESFAGERVPAGAVMTWRGDARSPCKYARIVEEESAGLAA</sequence>